<evidence type="ECO:0000313" key="9">
    <source>
        <dbReference type="Proteomes" id="UP000571324"/>
    </source>
</evidence>
<keyword evidence="4" id="KW-0833">Ubl conjugation pathway</keyword>
<feature type="region of interest" description="Disordered" evidence="6">
    <location>
        <begin position="1"/>
        <end position="68"/>
    </location>
</feature>
<dbReference type="EMBL" id="VZRL01002032">
    <property type="protein sequence ID" value="NWV20172.1"/>
    <property type="molecule type" value="Genomic_DNA"/>
</dbReference>
<comment type="caution">
    <text evidence="8">The sequence shown here is derived from an EMBL/GenBank/DDBJ whole genome shotgun (WGS) entry which is preliminary data.</text>
</comment>
<evidence type="ECO:0000256" key="2">
    <source>
        <dbReference type="ARBA" id="ARBA00022553"/>
    </source>
</evidence>
<dbReference type="GO" id="GO:0006508">
    <property type="term" value="P:proteolysis"/>
    <property type="evidence" value="ECO:0007669"/>
    <property type="project" value="UniProtKB-KW"/>
</dbReference>
<dbReference type="GO" id="GO:0005634">
    <property type="term" value="C:nucleus"/>
    <property type="evidence" value="ECO:0007669"/>
    <property type="project" value="TreeGrafter"/>
</dbReference>
<dbReference type="Pfam" id="PF02902">
    <property type="entry name" value="Peptidase_C48"/>
    <property type="match status" value="1"/>
</dbReference>
<organism evidence="8 9">
    <name type="scientific">Origma solitaria</name>
    <dbReference type="NCBI Taxonomy" id="720586"/>
    <lineage>
        <taxon>Eukaryota</taxon>
        <taxon>Metazoa</taxon>
        <taxon>Chordata</taxon>
        <taxon>Craniata</taxon>
        <taxon>Vertebrata</taxon>
        <taxon>Euteleostomi</taxon>
        <taxon>Archelosauria</taxon>
        <taxon>Archosauria</taxon>
        <taxon>Dinosauria</taxon>
        <taxon>Saurischia</taxon>
        <taxon>Theropoda</taxon>
        <taxon>Coelurosauria</taxon>
        <taxon>Aves</taxon>
        <taxon>Neognathae</taxon>
        <taxon>Neoaves</taxon>
        <taxon>Telluraves</taxon>
        <taxon>Australaves</taxon>
        <taxon>Passeriformes</taxon>
        <taxon>Meliphagoidea</taxon>
        <taxon>Acanthizidae</taxon>
        <taxon>Origma</taxon>
    </lineage>
</organism>
<dbReference type="GO" id="GO:0005737">
    <property type="term" value="C:cytoplasm"/>
    <property type="evidence" value="ECO:0007669"/>
    <property type="project" value="TreeGrafter"/>
</dbReference>
<sequence length="1031" mass="117236">FHIPKKKTGTKSEDVQVQSPLARLPGSHDCDYPLKEWRLSASNRKPSTKGKRRKDCSRHSSNDEESIGQPKVILANVLRTKIGRKYMQAQPKTGVKVSDGGRLQSDQAPSSSAASVKIWQILNPTLQSLFLSKRQPKVILTNVLSTKIGRKYIDSHVINDANLPAADKLQSGQLPSSAAASLQTCQILSSPHESSFLSERSEHCLKKTDDEPCKLTKASKEPEKTNAVTSRRRELQKKENKHSGELEKRSRHMKSTTLSQKESGSFDSEKRKRRYSGHISDDCDTHIPEKSLVLSVKQSLSSAQSCGCKTPCEDGQGHRSNTILVPDCPAERGSEDTSAGKRLRPPHSCTEESDSESPLRILTKSWFSATSEDVISQQVSTIRKLKRDKSQYLSKLRNRIFRGNQQLVSIDPIILSSDDEDGPSESHCSELMQDNITENKGTEQQYDLCFSAKQLEDKMTSYTEQFLTESIEDKCSLSLPSGSTPRKQTNLTLDVEFERLHIGKFKCLSRGPATVSFLFSTVSLKNIELTVDMLDLRRFGLWKSGGGCSSTIIFLWLSVDYVEKMEIQMGKLVTSKPCKSSEFVFFELSQPLTEREEDRLTELITAVSKRNRAPDLAEFLSLKQAFPLFKDISPEESSFMSCNKDLLKQYTPKENTSDAHEPAVQESKLKVIRPSYALANKQNSGCYYISLSSALNEEWREVREMGAANNLIVYPPPPAKGGLGVTREDLECLEYGEFLNDVIIDFYLKYLLLEKAPKHVADRTHIFSSFFYKCLTRTEKNFEEDVKVSAAQRRHRRVRTWTRHINIFNKDYIFVPVNEESHWYIAVICFPWLEDVVYEDCPHQNSLSQQSSLQPESENTRTGSVFFKDEEEMDGKRSLFSKGGNEIAASASVLYSAISKVNCNDLFVFVVYRPCILILDSLKACSVQKTVQVLREYLEVEWEAKRKTHREFSKSTMIELYPRVPKQDNCSDCGVYLLQYVESFFQNPIVNFEQPLYLENWFSRQLIRSKREEIRDLILQLHFQQHSGSSS</sequence>
<keyword evidence="2" id="KW-0597">Phosphoprotein</keyword>
<evidence type="ECO:0000256" key="4">
    <source>
        <dbReference type="ARBA" id="ARBA00022786"/>
    </source>
</evidence>
<accession>A0A7K6D2Z6</accession>
<feature type="compositionally biased region" description="Polar residues" evidence="6">
    <location>
        <begin position="255"/>
        <end position="266"/>
    </location>
</feature>
<feature type="compositionally biased region" description="Basic and acidic residues" evidence="6">
    <location>
        <begin position="26"/>
        <end position="38"/>
    </location>
</feature>
<reference evidence="8 9" key="1">
    <citation type="submission" date="2019-09" db="EMBL/GenBank/DDBJ databases">
        <title>Bird 10,000 Genomes (B10K) Project - Family phase.</title>
        <authorList>
            <person name="Zhang G."/>
        </authorList>
    </citation>
    <scope>NUCLEOTIDE SEQUENCE [LARGE SCALE GENOMIC DNA]</scope>
    <source>
        <strain evidence="8">B10K-DU-029-52</strain>
    </source>
</reference>
<keyword evidence="3 8" id="KW-0645">Protease</keyword>
<feature type="compositionally biased region" description="Basic and acidic residues" evidence="6">
    <location>
        <begin position="329"/>
        <end position="339"/>
    </location>
</feature>
<dbReference type="OrthoDB" id="442460at2759"/>
<evidence type="ECO:0000256" key="1">
    <source>
        <dbReference type="ARBA" id="ARBA00005234"/>
    </source>
</evidence>
<feature type="compositionally biased region" description="Basic and acidic residues" evidence="6">
    <location>
        <begin position="231"/>
        <end position="248"/>
    </location>
</feature>
<gene>
    <name evidence="8" type="primary">Senp7</name>
    <name evidence="8" type="ORF">ORISOL_R08430</name>
</gene>
<evidence type="ECO:0000256" key="6">
    <source>
        <dbReference type="SAM" id="MobiDB-lite"/>
    </source>
</evidence>
<feature type="non-terminal residue" evidence="8">
    <location>
        <position position="1031"/>
    </location>
</feature>
<comment type="similarity">
    <text evidence="1">Belongs to the peptidase C48 family.</text>
</comment>
<evidence type="ECO:0000259" key="7">
    <source>
        <dbReference type="PROSITE" id="PS50600"/>
    </source>
</evidence>
<dbReference type="SUPFAM" id="SSF54001">
    <property type="entry name" value="Cysteine proteinases"/>
    <property type="match status" value="1"/>
</dbReference>
<evidence type="ECO:0000313" key="8">
    <source>
        <dbReference type="EMBL" id="NWV20172.1"/>
    </source>
</evidence>
<protein>
    <submittedName>
        <fullName evidence="8">SENP7 protease</fullName>
    </submittedName>
</protein>
<keyword evidence="5" id="KW-0378">Hydrolase</keyword>
<dbReference type="Proteomes" id="UP000571324">
    <property type="component" value="Unassembled WGS sequence"/>
</dbReference>
<name>A0A7K6D2Z6_9PASS</name>
<feature type="compositionally biased region" description="Basic and acidic residues" evidence="6">
    <location>
        <begin position="209"/>
        <end position="224"/>
    </location>
</feature>
<dbReference type="GO" id="GO:0016926">
    <property type="term" value="P:protein desumoylation"/>
    <property type="evidence" value="ECO:0007669"/>
    <property type="project" value="TreeGrafter"/>
</dbReference>
<dbReference type="PROSITE" id="PS50600">
    <property type="entry name" value="ULP_PROTEASE"/>
    <property type="match status" value="1"/>
</dbReference>
<feature type="compositionally biased region" description="Basic residues" evidence="6">
    <location>
        <begin position="46"/>
        <end position="56"/>
    </location>
</feature>
<dbReference type="PANTHER" id="PTHR46896:SF2">
    <property type="entry name" value="SENTRIN-SPECIFIC PROTEASE 7"/>
    <property type="match status" value="1"/>
</dbReference>
<dbReference type="Gene3D" id="3.40.395.10">
    <property type="entry name" value="Adenoviral Proteinase, Chain A"/>
    <property type="match status" value="1"/>
</dbReference>
<evidence type="ECO:0000256" key="5">
    <source>
        <dbReference type="ARBA" id="ARBA00022801"/>
    </source>
</evidence>
<feature type="domain" description="Ubiquitin-like protease family profile" evidence="7">
    <location>
        <begin position="723"/>
        <end position="984"/>
    </location>
</feature>
<dbReference type="GO" id="GO:0070139">
    <property type="term" value="F:SUMO-specific endopeptidase activity"/>
    <property type="evidence" value="ECO:0007669"/>
    <property type="project" value="TreeGrafter"/>
</dbReference>
<dbReference type="InterPro" id="IPR051947">
    <property type="entry name" value="Sentrin-specific_protease"/>
</dbReference>
<dbReference type="InterPro" id="IPR003653">
    <property type="entry name" value="Peptidase_C48_C"/>
</dbReference>
<dbReference type="PANTHER" id="PTHR46896">
    <property type="entry name" value="SENTRIN-SPECIFIC PROTEASE"/>
    <property type="match status" value="1"/>
</dbReference>
<proteinExistence type="inferred from homology"/>
<feature type="non-terminal residue" evidence="8">
    <location>
        <position position="1"/>
    </location>
</feature>
<keyword evidence="9" id="KW-1185">Reference proteome</keyword>
<feature type="region of interest" description="Disordered" evidence="6">
    <location>
        <begin position="309"/>
        <end position="356"/>
    </location>
</feature>
<feature type="region of interest" description="Disordered" evidence="6">
    <location>
        <begin position="209"/>
        <end position="282"/>
    </location>
</feature>
<dbReference type="AlphaFoldDB" id="A0A7K6D2Z6"/>
<evidence type="ECO:0000256" key="3">
    <source>
        <dbReference type="ARBA" id="ARBA00022670"/>
    </source>
</evidence>
<dbReference type="InterPro" id="IPR038765">
    <property type="entry name" value="Papain-like_cys_pep_sf"/>
</dbReference>